<evidence type="ECO:0000313" key="4">
    <source>
        <dbReference type="EMBL" id="QAA33053.1"/>
    </source>
</evidence>
<feature type="domain" description="Transcription regulator TrmB N-terminal" evidence="2">
    <location>
        <begin position="15"/>
        <end position="81"/>
    </location>
</feature>
<sequence length="266" mass="30973">MVAYNNEMDEILSLLEKLNFSKNEASIYMELLKSSSLNGYQIAKNLKLSRSSVYSALDNLYERGVIFLVPGDTQLYKAEDPTVLTSKMKKAFVETADLLENKLRNLKKVEAEERYLNIEGYENIVSKAKELLLTAEKEVYINTDFDLTNFSEEFEKLKSRKVRIIVFSFSKIKSDKLPIELYTHNDESCKDKETRIMIVIDCKRTLVADRGPHREEFLGTFTDNTLFATIISEHIHNDIYLLRLKNKYEKNLINEDIKINTILENR</sequence>
<evidence type="ECO:0000259" key="2">
    <source>
        <dbReference type="Pfam" id="PF01978"/>
    </source>
</evidence>
<dbReference type="InterPro" id="IPR021586">
    <property type="entry name" value="Tscrpt_reg_TrmB_C"/>
</dbReference>
<proteinExistence type="predicted"/>
<dbReference type="Pfam" id="PF01978">
    <property type="entry name" value="TrmB"/>
    <property type="match status" value="1"/>
</dbReference>
<dbReference type="InterPro" id="IPR036390">
    <property type="entry name" value="WH_DNA-bd_sf"/>
</dbReference>
<reference evidence="4 5" key="1">
    <citation type="submission" date="2018-01" db="EMBL/GenBank/DDBJ databases">
        <title>Genome Sequencing and Assembly of Anaerobacter polyendosporus strain CT4.</title>
        <authorList>
            <person name="Tachaapaikoon C."/>
            <person name="Sutheeworapong S."/>
            <person name="Jenjaroenpun P."/>
            <person name="Wongsurawat T."/>
            <person name="Nookeaw I."/>
            <person name="Cheawchanlertfa P."/>
            <person name="Kosugi A."/>
            <person name="Cheevadhanarak S."/>
            <person name="Ratanakhanokchai K."/>
        </authorList>
    </citation>
    <scope>NUCLEOTIDE SEQUENCE [LARGE SCALE GENOMIC DNA]</scope>
    <source>
        <strain evidence="4 5">CT4</strain>
    </source>
</reference>
<accession>A0A410DV19</accession>
<name>A0A410DV19_9CLOT</name>
<dbReference type="CDD" id="cd09124">
    <property type="entry name" value="PLDc_like_TrmB_middle"/>
    <property type="match status" value="1"/>
</dbReference>
<dbReference type="AlphaFoldDB" id="A0A410DV19"/>
<dbReference type="KEGG" id="cmah:C1I91_16195"/>
<protein>
    <submittedName>
        <fullName evidence="4">TrmB family transcriptional regulator</fullName>
    </submittedName>
</protein>
<dbReference type="EMBL" id="CP025746">
    <property type="protein sequence ID" value="QAA33053.1"/>
    <property type="molecule type" value="Genomic_DNA"/>
</dbReference>
<dbReference type="PANTHER" id="PTHR34293">
    <property type="entry name" value="HTH-TYPE TRANSCRIPTIONAL REGULATOR TRMBL2"/>
    <property type="match status" value="1"/>
</dbReference>
<dbReference type="PANTHER" id="PTHR34293:SF1">
    <property type="entry name" value="HTH-TYPE TRANSCRIPTIONAL REGULATOR TRMBL2"/>
    <property type="match status" value="1"/>
</dbReference>
<dbReference type="InterPro" id="IPR002831">
    <property type="entry name" value="Tscrpt_reg_TrmB_N"/>
</dbReference>
<organism evidence="4 5">
    <name type="scientific">Clostridium manihotivorum</name>
    <dbReference type="NCBI Taxonomy" id="2320868"/>
    <lineage>
        <taxon>Bacteria</taxon>
        <taxon>Bacillati</taxon>
        <taxon>Bacillota</taxon>
        <taxon>Clostridia</taxon>
        <taxon>Eubacteriales</taxon>
        <taxon>Clostridiaceae</taxon>
        <taxon>Clostridium</taxon>
    </lineage>
</organism>
<dbReference type="Gene3D" id="1.10.10.10">
    <property type="entry name" value="Winged helix-like DNA-binding domain superfamily/Winged helix DNA-binding domain"/>
    <property type="match status" value="1"/>
</dbReference>
<keyword evidence="1" id="KW-0175">Coiled coil</keyword>
<feature type="domain" description="Transcription regulator TrmB C-terminal" evidence="3">
    <location>
        <begin position="118"/>
        <end position="230"/>
    </location>
</feature>
<keyword evidence="5" id="KW-1185">Reference proteome</keyword>
<dbReference type="SUPFAM" id="SSF46785">
    <property type="entry name" value="Winged helix' DNA-binding domain"/>
    <property type="match status" value="1"/>
</dbReference>
<evidence type="ECO:0000259" key="3">
    <source>
        <dbReference type="Pfam" id="PF11495"/>
    </source>
</evidence>
<dbReference type="InterPro" id="IPR036388">
    <property type="entry name" value="WH-like_DNA-bd_sf"/>
</dbReference>
<gene>
    <name evidence="4" type="ORF">C1I91_16195</name>
</gene>
<dbReference type="InterPro" id="IPR051797">
    <property type="entry name" value="TrmB-like"/>
</dbReference>
<dbReference type="Proteomes" id="UP000286268">
    <property type="component" value="Chromosome"/>
</dbReference>
<evidence type="ECO:0000256" key="1">
    <source>
        <dbReference type="SAM" id="Coils"/>
    </source>
</evidence>
<dbReference type="Pfam" id="PF11495">
    <property type="entry name" value="Regulator_TrmB"/>
    <property type="match status" value="1"/>
</dbReference>
<evidence type="ECO:0000313" key="5">
    <source>
        <dbReference type="Proteomes" id="UP000286268"/>
    </source>
</evidence>
<feature type="coiled-coil region" evidence="1">
    <location>
        <begin position="89"/>
        <end position="138"/>
    </location>
</feature>